<dbReference type="GO" id="GO:0010181">
    <property type="term" value="F:FMN binding"/>
    <property type="evidence" value="ECO:0007669"/>
    <property type="project" value="InterPro"/>
</dbReference>
<dbReference type="InterPro" id="IPR002563">
    <property type="entry name" value="Flavin_Rdtase-like_dom"/>
</dbReference>
<dbReference type="PANTHER" id="PTHR33798">
    <property type="entry name" value="FLAVOPROTEIN OXYGENASE"/>
    <property type="match status" value="1"/>
</dbReference>
<dbReference type="Proteomes" id="UP000001601">
    <property type="component" value="Unassembled WGS sequence"/>
</dbReference>
<evidence type="ECO:0000313" key="7">
    <source>
        <dbReference type="Proteomes" id="UP000001601"/>
    </source>
</evidence>
<evidence type="ECO:0000256" key="2">
    <source>
        <dbReference type="ARBA" id="ARBA00022630"/>
    </source>
</evidence>
<evidence type="ECO:0000256" key="3">
    <source>
        <dbReference type="ARBA" id="ARBA00022643"/>
    </source>
</evidence>
<dbReference type="Pfam" id="PF01613">
    <property type="entry name" value="Flavin_Reduct"/>
    <property type="match status" value="1"/>
</dbReference>
<dbReference type="PANTHER" id="PTHR33798:SF5">
    <property type="entry name" value="FLAVIN REDUCTASE LIKE DOMAIN-CONTAINING PROTEIN"/>
    <property type="match status" value="1"/>
</dbReference>
<name>A3XGD5_LEEBM</name>
<dbReference type="AlphaFoldDB" id="A3XGD5"/>
<comment type="caution">
    <text evidence="6">The sequence shown here is derived from an EMBL/GenBank/DDBJ whole genome shotgun (WGS) entry which is preliminary data.</text>
</comment>
<dbReference type="RefSeq" id="WP_009781307.1">
    <property type="nucleotide sequence ID" value="NZ_CH672395.1"/>
</dbReference>
<comment type="similarity">
    <text evidence="4">Belongs to the flavoredoxin family.</text>
</comment>
<evidence type="ECO:0000313" key="6">
    <source>
        <dbReference type="EMBL" id="EAQ50815.1"/>
    </source>
</evidence>
<gene>
    <name evidence="6" type="ORF">MED217_14770</name>
</gene>
<sequence>MRHYTAEQIAELPSKYRAHFINSCTGFKSANLLGSISEDGITNVAIFSSVTHLGSNPPLLGFILRPTTVDRNTYENLKKTGVFTVNHVNQNFIKEAHKTSAKYDGTVSEFDKTLLNEEYLDDFKAPYVQQSRIKLGCTFENEYFIKENDCHFIIGRIQHIYVDREIQAEDGWLNLERAQTVCIDGLDGYALPQILNRFTYAQPDQPVNSIKDLGS</sequence>
<dbReference type="HOGENOM" id="CLU_113721_0_0_10"/>
<reference evidence="6 7" key="1">
    <citation type="journal article" date="2007" name="Nature">
        <title>Light stimulates growth of proteorhodopsin-containing marine Flavobacteria.</title>
        <authorList>
            <person name="Gomez-Consarnau L."/>
            <person name="Gonzalez J.M."/>
            <person name="Coll-Llado M."/>
            <person name="Gourdon P."/>
            <person name="Pascher T."/>
            <person name="Neutze R."/>
            <person name="Pedros-Alio C."/>
            <person name="Pinhassi J."/>
        </authorList>
    </citation>
    <scope>NUCLEOTIDE SEQUENCE [LARGE SCALE GENOMIC DNA]</scope>
    <source>
        <strain evidence="6 7">MED217</strain>
    </source>
</reference>
<dbReference type="SUPFAM" id="SSF50475">
    <property type="entry name" value="FMN-binding split barrel"/>
    <property type="match status" value="1"/>
</dbReference>
<keyword evidence="7" id="KW-1185">Reference proteome</keyword>
<accession>A3XGD5</accession>
<dbReference type="GO" id="GO:0016646">
    <property type="term" value="F:oxidoreductase activity, acting on the CH-NH group of donors, NAD or NADP as acceptor"/>
    <property type="evidence" value="ECO:0007669"/>
    <property type="project" value="UniProtKB-ARBA"/>
</dbReference>
<feature type="domain" description="Flavin reductase like" evidence="5">
    <location>
        <begin position="38"/>
        <end position="167"/>
    </location>
</feature>
<comment type="cofactor">
    <cofactor evidence="1">
        <name>FMN</name>
        <dbReference type="ChEBI" id="CHEBI:58210"/>
    </cofactor>
</comment>
<dbReference type="Gene3D" id="2.30.110.10">
    <property type="entry name" value="Electron Transport, Fmn-binding Protein, Chain A"/>
    <property type="match status" value="1"/>
</dbReference>
<evidence type="ECO:0000259" key="5">
    <source>
        <dbReference type="Pfam" id="PF01613"/>
    </source>
</evidence>
<evidence type="ECO:0000256" key="4">
    <source>
        <dbReference type="ARBA" id="ARBA00038054"/>
    </source>
</evidence>
<organism evidence="6 7">
    <name type="scientific">Leeuwenhoekiella blandensis (strain CECT 7118 / CCUG 51940 / KCTC 22103 / MED217)</name>
    <name type="common">Flavobacterium sp. (strain MED217)</name>
    <dbReference type="NCBI Taxonomy" id="398720"/>
    <lineage>
        <taxon>Bacteria</taxon>
        <taxon>Pseudomonadati</taxon>
        <taxon>Bacteroidota</taxon>
        <taxon>Flavobacteriia</taxon>
        <taxon>Flavobacteriales</taxon>
        <taxon>Flavobacteriaceae</taxon>
        <taxon>Leeuwenhoekiella</taxon>
    </lineage>
</organism>
<dbReference type="STRING" id="398720.MED217_14770"/>
<keyword evidence="2" id="KW-0285">Flavoprotein</keyword>
<dbReference type="EMBL" id="AANC01000001">
    <property type="protein sequence ID" value="EAQ50815.1"/>
    <property type="molecule type" value="Genomic_DNA"/>
</dbReference>
<keyword evidence="3" id="KW-0288">FMN</keyword>
<dbReference type="OrthoDB" id="5293996at2"/>
<protein>
    <recommendedName>
        <fullName evidence="5">Flavin reductase like domain-containing protein</fullName>
    </recommendedName>
</protein>
<dbReference type="eggNOG" id="COG1853">
    <property type="taxonomic scope" value="Bacteria"/>
</dbReference>
<proteinExistence type="inferred from homology"/>
<evidence type="ECO:0000256" key="1">
    <source>
        <dbReference type="ARBA" id="ARBA00001917"/>
    </source>
</evidence>
<dbReference type="InterPro" id="IPR012349">
    <property type="entry name" value="Split_barrel_FMN-bd"/>
</dbReference>